<feature type="transmembrane region" description="Helical" evidence="1">
    <location>
        <begin position="155"/>
        <end position="172"/>
    </location>
</feature>
<gene>
    <name evidence="2" type="ORF">SACC_02470</name>
</gene>
<feature type="transmembrane region" description="Helical" evidence="1">
    <location>
        <begin position="220"/>
        <end position="240"/>
    </location>
</feature>
<keyword evidence="1" id="KW-0812">Transmembrane</keyword>
<protein>
    <recommendedName>
        <fullName evidence="4">Transporter</fullName>
    </recommendedName>
</protein>
<evidence type="ECO:0008006" key="4">
    <source>
        <dbReference type="Google" id="ProtNLM"/>
    </source>
</evidence>
<dbReference type="KEGG" id="scas:SACC_02470"/>
<feature type="transmembrane region" description="Helical" evidence="1">
    <location>
        <begin position="12"/>
        <end position="35"/>
    </location>
</feature>
<feature type="transmembrane region" description="Helical" evidence="1">
    <location>
        <begin position="129"/>
        <end position="149"/>
    </location>
</feature>
<reference evidence="2 3" key="1">
    <citation type="journal article" date="2022" name="Microbiol. Resour. Announc.">
        <title>Complete Genome Sequence of the Hyperthermophilic and Acidophilic Archaeon Saccharolobus caldissimus Strain HS-3T.</title>
        <authorList>
            <person name="Sakai H.D."/>
            <person name="Kurosawa N."/>
        </authorList>
    </citation>
    <scope>NUCLEOTIDE SEQUENCE [LARGE SCALE GENOMIC DNA]</scope>
    <source>
        <strain evidence="2 3">JCM32116</strain>
    </source>
</reference>
<dbReference type="SUPFAM" id="SSF103473">
    <property type="entry name" value="MFS general substrate transporter"/>
    <property type="match status" value="1"/>
</dbReference>
<evidence type="ECO:0000313" key="2">
    <source>
        <dbReference type="EMBL" id="BDB97230.1"/>
    </source>
</evidence>
<dbReference type="Gene3D" id="1.20.1250.20">
    <property type="entry name" value="MFS general substrate transporter like domains"/>
    <property type="match status" value="1"/>
</dbReference>
<feature type="transmembrane region" description="Helical" evidence="1">
    <location>
        <begin position="41"/>
        <end position="60"/>
    </location>
</feature>
<feature type="transmembrane region" description="Helical" evidence="1">
    <location>
        <begin position="269"/>
        <end position="290"/>
    </location>
</feature>
<feature type="transmembrane region" description="Helical" evidence="1">
    <location>
        <begin position="72"/>
        <end position="91"/>
    </location>
</feature>
<keyword evidence="1" id="KW-1133">Transmembrane helix</keyword>
<keyword evidence="3" id="KW-1185">Reference proteome</keyword>
<dbReference type="InterPro" id="IPR036259">
    <property type="entry name" value="MFS_trans_sf"/>
</dbReference>
<dbReference type="Proteomes" id="UP001319921">
    <property type="component" value="Chromosome"/>
</dbReference>
<feature type="transmembrane region" description="Helical" evidence="1">
    <location>
        <begin position="302"/>
        <end position="319"/>
    </location>
</feature>
<evidence type="ECO:0000313" key="3">
    <source>
        <dbReference type="Proteomes" id="UP001319921"/>
    </source>
</evidence>
<proteinExistence type="predicted"/>
<feature type="transmembrane region" description="Helical" evidence="1">
    <location>
        <begin position="97"/>
        <end position="117"/>
    </location>
</feature>
<organism evidence="2 3">
    <name type="scientific">Saccharolobus caldissimus</name>
    <dbReference type="NCBI Taxonomy" id="1702097"/>
    <lineage>
        <taxon>Archaea</taxon>
        <taxon>Thermoproteota</taxon>
        <taxon>Thermoprotei</taxon>
        <taxon>Sulfolobales</taxon>
        <taxon>Sulfolobaceae</taxon>
        <taxon>Saccharolobus</taxon>
    </lineage>
</organism>
<feature type="transmembrane region" description="Helical" evidence="1">
    <location>
        <begin position="325"/>
        <end position="342"/>
    </location>
</feature>
<dbReference type="EMBL" id="AP025226">
    <property type="protein sequence ID" value="BDB97230.1"/>
    <property type="molecule type" value="Genomic_DNA"/>
</dbReference>
<accession>A0AAQ4CN49</accession>
<feature type="transmembrane region" description="Helical" evidence="1">
    <location>
        <begin position="193"/>
        <end position="214"/>
    </location>
</feature>
<evidence type="ECO:0000256" key="1">
    <source>
        <dbReference type="SAM" id="Phobius"/>
    </source>
</evidence>
<dbReference type="AlphaFoldDB" id="A0AAQ4CN49"/>
<feature type="transmembrane region" description="Helical" evidence="1">
    <location>
        <begin position="247"/>
        <end position="263"/>
    </location>
</feature>
<sequence length="352" mass="39228">MIEMLNTRLSLKLATILPVLGFTLSSYYLINFIFYLKYIHIPAFLSFILIGAPFIGRAITPITYPLLVSRIGISRVIYSSIGSMAIINILEYTDNDFSFLLMLRIITGILFGLSTSASIELASESKSKIIIGMTMGGWALGWIIAAFTAFLLGKYMLLIGILPLTLLISYWKSKIDSNKILHRQIKIEFSWKALLIFLLGFEPAYILQILPSLIGQSAAIYETFIAYSLSFLAYAFLPLIKNVKMSSILISIVIGISGFFAFISLKIYLFILFTIFGLGMNSILPILSRLLNVDPRKIGPSMNLAALSGFTIPIFVEIGNIKYNSALLTLTTSVLLISFILYETNKKVLNKI</sequence>
<name>A0AAQ4CN49_9CREN</name>
<keyword evidence="1" id="KW-0472">Membrane</keyword>